<gene>
    <name evidence="3" type="primary">I1RCH8</name>
</gene>
<dbReference type="EMBL" id="LR728596">
    <property type="protein sequence ID" value="VWP00561.1"/>
    <property type="molecule type" value="Genomic_DNA"/>
</dbReference>
<feature type="chain" id="PRO_5023881067" evidence="2">
    <location>
        <begin position="22"/>
        <end position="111"/>
    </location>
</feature>
<protein>
    <submittedName>
        <fullName evidence="3">Zn(2)-C6 fungal-type domain-containing protein</fullName>
    </submittedName>
</protein>
<feature type="signal peptide" evidence="2">
    <location>
        <begin position="1"/>
        <end position="21"/>
    </location>
</feature>
<accession>A0A5K1K383</accession>
<sequence length="111" mass="11760">MALNPATLILLPCIAGPFSLAIPPTTHCLGSDVEGEVPLEFPNVQDEQLDEVVVALRGTLDVSALHTAERTPPVAKQDLVSLRASLCKRGSAYPPPSAGLGLPRPQRESIR</sequence>
<name>A0A5K1K383_9APHY</name>
<organism evidence="3">
    <name type="scientific">Ganoderma boninense</name>
    <dbReference type="NCBI Taxonomy" id="34458"/>
    <lineage>
        <taxon>Eukaryota</taxon>
        <taxon>Fungi</taxon>
        <taxon>Dikarya</taxon>
        <taxon>Basidiomycota</taxon>
        <taxon>Agaricomycotina</taxon>
        <taxon>Agaricomycetes</taxon>
        <taxon>Polyporales</taxon>
        <taxon>Polyporaceae</taxon>
        <taxon>Ganoderma</taxon>
    </lineage>
</organism>
<dbReference type="AlphaFoldDB" id="A0A5K1K383"/>
<feature type="region of interest" description="Disordered" evidence="1">
    <location>
        <begin position="90"/>
        <end position="111"/>
    </location>
</feature>
<evidence type="ECO:0000256" key="1">
    <source>
        <dbReference type="SAM" id="MobiDB-lite"/>
    </source>
</evidence>
<reference evidence="3" key="1">
    <citation type="submission" date="2019-10" db="EMBL/GenBank/DDBJ databases">
        <authorList>
            <person name="Nor Muhammad N."/>
        </authorList>
    </citation>
    <scope>NUCLEOTIDE SEQUENCE</scope>
</reference>
<evidence type="ECO:0000313" key="3">
    <source>
        <dbReference type="EMBL" id="VWP00561.1"/>
    </source>
</evidence>
<evidence type="ECO:0000256" key="2">
    <source>
        <dbReference type="SAM" id="SignalP"/>
    </source>
</evidence>
<proteinExistence type="predicted"/>
<keyword evidence="2" id="KW-0732">Signal</keyword>